<dbReference type="InterPro" id="IPR024607">
    <property type="entry name" value="Sulfatase_CS"/>
</dbReference>
<reference evidence="7 8" key="1">
    <citation type="journal article" date="2018" name="Mar. Genomics">
        <title>Complete genome sequence of Marinifilaceae bacterium strain SPP2, isolated from the Antarctic marine sediment.</title>
        <authorList>
            <person name="Watanabe M."/>
            <person name="Kojima H."/>
            <person name="Fukui M."/>
        </authorList>
    </citation>
    <scope>NUCLEOTIDE SEQUENCE [LARGE SCALE GENOMIC DNA]</scope>
    <source>
        <strain evidence="7 8">SPP2</strain>
    </source>
</reference>
<evidence type="ECO:0000313" key="8">
    <source>
        <dbReference type="Proteomes" id="UP000218267"/>
    </source>
</evidence>
<evidence type="ECO:0000256" key="3">
    <source>
        <dbReference type="ARBA" id="ARBA00022801"/>
    </source>
</evidence>
<evidence type="ECO:0000256" key="4">
    <source>
        <dbReference type="ARBA" id="ARBA00022837"/>
    </source>
</evidence>
<dbReference type="AlphaFoldDB" id="A0A1Y1CM80"/>
<name>A0A1Y1CM80_9BACT</name>
<evidence type="ECO:0000259" key="6">
    <source>
        <dbReference type="Pfam" id="PF00884"/>
    </source>
</evidence>
<keyword evidence="3" id="KW-0378">Hydrolase</keyword>
<feature type="signal peptide" evidence="5">
    <location>
        <begin position="1"/>
        <end position="21"/>
    </location>
</feature>
<dbReference type="Proteomes" id="UP000218267">
    <property type="component" value="Chromosome"/>
</dbReference>
<dbReference type="InterPro" id="IPR050738">
    <property type="entry name" value="Sulfatase"/>
</dbReference>
<keyword evidence="2" id="KW-0479">Metal-binding</keyword>
<dbReference type="OrthoDB" id="9765065at2"/>
<dbReference type="GO" id="GO:0004065">
    <property type="term" value="F:arylsulfatase activity"/>
    <property type="evidence" value="ECO:0007669"/>
    <property type="project" value="TreeGrafter"/>
</dbReference>
<proteinExistence type="inferred from homology"/>
<evidence type="ECO:0000256" key="5">
    <source>
        <dbReference type="SAM" id="SignalP"/>
    </source>
</evidence>
<dbReference type="PANTHER" id="PTHR42693:SF53">
    <property type="entry name" value="ENDO-4-O-SULFATASE"/>
    <property type="match status" value="1"/>
</dbReference>
<keyword evidence="8" id="KW-1185">Reference proteome</keyword>
<keyword evidence="5" id="KW-0732">Signal</keyword>
<dbReference type="InterPro" id="IPR000917">
    <property type="entry name" value="Sulfatase_N"/>
</dbReference>
<dbReference type="Gene3D" id="3.30.1120.10">
    <property type="match status" value="1"/>
</dbReference>
<evidence type="ECO:0000256" key="2">
    <source>
        <dbReference type="ARBA" id="ARBA00022723"/>
    </source>
</evidence>
<gene>
    <name evidence="7" type="ORF">ALGA_2826</name>
</gene>
<dbReference type="Gene3D" id="3.40.720.10">
    <property type="entry name" value="Alkaline Phosphatase, subunit A"/>
    <property type="match status" value="1"/>
</dbReference>
<dbReference type="CDD" id="cd16025">
    <property type="entry name" value="PAS_like"/>
    <property type="match status" value="1"/>
</dbReference>
<evidence type="ECO:0000313" key="7">
    <source>
        <dbReference type="EMBL" id="BAX81133.1"/>
    </source>
</evidence>
<reference evidence="8" key="2">
    <citation type="journal article" date="2020" name="Antonie Van Leeuwenhoek">
        <title>Labilibaculum antarcticum sp. nov., a novel facultative anaerobic, psychrotorelant bacterium isolated from marine sediment of Antarctica.</title>
        <authorList>
            <person name="Watanabe M."/>
            <person name="Kojima H."/>
            <person name="Fukui M."/>
        </authorList>
    </citation>
    <scope>NUCLEOTIDE SEQUENCE [LARGE SCALE GENOMIC DNA]</scope>
    <source>
        <strain evidence="8">SPP2</strain>
    </source>
</reference>
<dbReference type="RefSeq" id="WP_096430164.1">
    <property type="nucleotide sequence ID" value="NZ_AP018042.1"/>
</dbReference>
<dbReference type="PROSITE" id="PS00149">
    <property type="entry name" value="SULFATASE_2"/>
    <property type="match status" value="1"/>
</dbReference>
<comment type="similarity">
    <text evidence="1">Belongs to the sulfatase family.</text>
</comment>
<dbReference type="Pfam" id="PF00884">
    <property type="entry name" value="Sulfatase"/>
    <property type="match status" value="1"/>
</dbReference>
<dbReference type="PANTHER" id="PTHR42693">
    <property type="entry name" value="ARYLSULFATASE FAMILY MEMBER"/>
    <property type="match status" value="1"/>
</dbReference>
<feature type="chain" id="PRO_5013276749" evidence="5">
    <location>
        <begin position="22"/>
        <end position="653"/>
    </location>
</feature>
<keyword evidence="4" id="KW-0106">Calcium</keyword>
<dbReference type="KEGG" id="mbas:ALGA_2826"/>
<protein>
    <submittedName>
        <fullName evidence="7">Arylsulfatase</fullName>
    </submittedName>
</protein>
<dbReference type="EMBL" id="AP018042">
    <property type="protein sequence ID" value="BAX81133.1"/>
    <property type="molecule type" value="Genomic_DNA"/>
</dbReference>
<organism evidence="7 8">
    <name type="scientific">Labilibaculum antarcticum</name>
    <dbReference type="NCBI Taxonomy" id="1717717"/>
    <lineage>
        <taxon>Bacteria</taxon>
        <taxon>Pseudomonadati</taxon>
        <taxon>Bacteroidota</taxon>
        <taxon>Bacteroidia</taxon>
        <taxon>Marinilabiliales</taxon>
        <taxon>Marinifilaceae</taxon>
        <taxon>Labilibaculum</taxon>
    </lineage>
</organism>
<evidence type="ECO:0000256" key="1">
    <source>
        <dbReference type="ARBA" id="ARBA00008779"/>
    </source>
</evidence>
<feature type="domain" description="Sulfatase N-terminal" evidence="6">
    <location>
        <begin position="31"/>
        <end position="404"/>
    </location>
</feature>
<dbReference type="InterPro" id="IPR017850">
    <property type="entry name" value="Alkaline_phosphatase_core_sf"/>
</dbReference>
<sequence>MLFSKQILICLGLFTAIAVNAQTDRVEAERPNFVVIFADDLGYSDLGCYGGEIKTPNIDCLAYNGLRFSNFMTGSKCAPSRASLLTGLYPIETGCVGPPTQMENGITIAELLKRAGYRTLMSGKWHAKENPVKRGFDHFFGVTNGAFNYFKPGLKQIYMEDEKIFSPYKPENKDQFYTTDAFTDKAVKYLDDYKNDDDPFFLYVAYNAPHWPLQAWPEDIEKYKGKYLKGWDQIRNERYERQKEMGIVPKEWSLPMRDTLVQAWEDYQNKDAADLTMATYAAMIDRLDQNVGRILAKLKETGKDKNTIVIFLSDNGACAEGHMWDGKDAKTKPGGKTSQAKLGVEWAHASNTPFRKYKRSTFNGGQLSPFIIYWPEHISDKGKIVSDKGNIADLMPTFAELAGIKYPEGEVLKVKDESSLKSEWIIQPLSGKSLLPIIRNTDRTQREHFFGYFQGARMMISDDWKIVSDGGDAAILHLYNYPWELYDLKNDGTETKDLAGEYPNRVDSLDRIYRNWIDETDHLTGIKQHEYFQPRYTKEQREVATKMESDSILKKLLEDRRSIGLSIVEILKQQHVKMKTTLGMEKTPMSYFGFVESGRKYKDSNKELASLYSDWDKNKKLSRQHCTNAGSICLEVWNIQERIRVKTSSIEVN</sequence>
<accession>A0A1Y1CM80</accession>
<dbReference type="SUPFAM" id="SSF53649">
    <property type="entry name" value="Alkaline phosphatase-like"/>
    <property type="match status" value="1"/>
</dbReference>
<dbReference type="GO" id="GO:0046872">
    <property type="term" value="F:metal ion binding"/>
    <property type="evidence" value="ECO:0007669"/>
    <property type="project" value="UniProtKB-KW"/>
</dbReference>